<dbReference type="InterPro" id="IPR016125">
    <property type="entry name" value="Peptidase_C15-like"/>
</dbReference>
<dbReference type="SUPFAM" id="SSF53182">
    <property type="entry name" value="Pyrrolidone carboxyl peptidase (pyroglutamate aminopeptidase)"/>
    <property type="match status" value="1"/>
</dbReference>
<protein>
    <recommendedName>
        <fullName evidence="8">Peptidase C15, pyroglutamyl peptidase I-like protein</fullName>
    </recommendedName>
</protein>
<evidence type="ECO:0000256" key="5">
    <source>
        <dbReference type="SAM" id="MobiDB-lite"/>
    </source>
</evidence>
<dbReference type="EMBL" id="ML119685">
    <property type="protein sequence ID" value="RPA80758.1"/>
    <property type="molecule type" value="Genomic_DNA"/>
</dbReference>
<keyword evidence="7" id="KW-1185">Reference proteome</keyword>
<dbReference type="PANTHER" id="PTHR23402:SF1">
    <property type="entry name" value="PYROGLUTAMYL-PEPTIDASE I"/>
    <property type="match status" value="1"/>
</dbReference>
<dbReference type="Proteomes" id="UP000275078">
    <property type="component" value="Unassembled WGS sequence"/>
</dbReference>
<sequence>MAPRDNASSIHDLPPVRTKTPPLDSPSELPLETITVYLTGFGSFGKITDNPSYNIVSSFVDHPGFLLTTSTRRIRVIPRAHPEAVKVSYEGVAKLIPEIYASQDFNYIIHVGVGTPGGYTLEMKAHATGYSNPTRKDVDGKTLDDTEFLVSPGASHPPPSSKGPTSPTTTLHQATRTLHSLSTLIPEPNDQKRSGTYGWSGDEIDLCSFIRTALNGPSHASPIGEPIRIRPSRDAGRYLCEWIYWCSCREALTNPPSVFSPPASPVAVRSKQADYGFPNLVHPTPVTPGPNGSGSFLESAPGNRNDITPSPIPGLVPEDTANPRTPYYGGYTNDGEVDEVDELNAEIDNEGAEYVTENVKRTKRVLFVHVPPDGQPYLKSDGVKVLEQVIVGMVRAGEKIKGELKVENLGRS</sequence>
<evidence type="ECO:0000313" key="7">
    <source>
        <dbReference type="Proteomes" id="UP000275078"/>
    </source>
</evidence>
<name>A0A3N4I7Y7_ASCIM</name>
<evidence type="ECO:0000256" key="2">
    <source>
        <dbReference type="ARBA" id="ARBA00022670"/>
    </source>
</evidence>
<evidence type="ECO:0000256" key="4">
    <source>
        <dbReference type="ARBA" id="ARBA00022807"/>
    </source>
</evidence>
<comment type="similarity">
    <text evidence="1">Belongs to the peptidase C15 family.</text>
</comment>
<accession>A0A3N4I7Y7</accession>
<evidence type="ECO:0000256" key="3">
    <source>
        <dbReference type="ARBA" id="ARBA00022801"/>
    </source>
</evidence>
<evidence type="ECO:0000313" key="6">
    <source>
        <dbReference type="EMBL" id="RPA80758.1"/>
    </source>
</evidence>
<feature type="region of interest" description="Disordered" evidence="5">
    <location>
        <begin position="147"/>
        <end position="172"/>
    </location>
</feature>
<evidence type="ECO:0008006" key="8">
    <source>
        <dbReference type="Google" id="ProtNLM"/>
    </source>
</evidence>
<keyword evidence="4" id="KW-0788">Thiol protease</keyword>
<proteinExistence type="inferred from homology"/>
<dbReference type="Gene3D" id="3.40.630.20">
    <property type="entry name" value="Peptidase C15, pyroglutamyl peptidase I-like"/>
    <property type="match status" value="1"/>
</dbReference>
<gene>
    <name evidence="6" type="ORF">BJ508DRAFT_415228</name>
</gene>
<keyword evidence="2" id="KW-0645">Protease</keyword>
<dbReference type="AlphaFoldDB" id="A0A3N4I7Y7"/>
<evidence type="ECO:0000256" key="1">
    <source>
        <dbReference type="ARBA" id="ARBA00006641"/>
    </source>
</evidence>
<dbReference type="GO" id="GO:0006508">
    <property type="term" value="P:proteolysis"/>
    <property type="evidence" value="ECO:0007669"/>
    <property type="project" value="UniProtKB-KW"/>
</dbReference>
<organism evidence="6 7">
    <name type="scientific">Ascobolus immersus RN42</name>
    <dbReference type="NCBI Taxonomy" id="1160509"/>
    <lineage>
        <taxon>Eukaryota</taxon>
        <taxon>Fungi</taxon>
        <taxon>Dikarya</taxon>
        <taxon>Ascomycota</taxon>
        <taxon>Pezizomycotina</taxon>
        <taxon>Pezizomycetes</taxon>
        <taxon>Pezizales</taxon>
        <taxon>Ascobolaceae</taxon>
        <taxon>Ascobolus</taxon>
    </lineage>
</organism>
<dbReference type="PANTHER" id="PTHR23402">
    <property type="entry name" value="PROTEASE FAMILY C15 PYROGLUTAMYL-PEPTIDASE I-RELATED"/>
    <property type="match status" value="1"/>
</dbReference>
<keyword evidence="3" id="KW-0378">Hydrolase</keyword>
<dbReference type="OrthoDB" id="407146at2759"/>
<dbReference type="InterPro" id="IPR036440">
    <property type="entry name" value="Peptidase_C15-like_sf"/>
</dbReference>
<dbReference type="GO" id="GO:0008234">
    <property type="term" value="F:cysteine-type peptidase activity"/>
    <property type="evidence" value="ECO:0007669"/>
    <property type="project" value="UniProtKB-KW"/>
</dbReference>
<reference evidence="6 7" key="1">
    <citation type="journal article" date="2018" name="Nat. Ecol. Evol.">
        <title>Pezizomycetes genomes reveal the molecular basis of ectomycorrhizal truffle lifestyle.</title>
        <authorList>
            <person name="Murat C."/>
            <person name="Payen T."/>
            <person name="Noel B."/>
            <person name="Kuo A."/>
            <person name="Morin E."/>
            <person name="Chen J."/>
            <person name="Kohler A."/>
            <person name="Krizsan K."/>
            <person name="Balestrini R."/>
            <person name="Da Silva C."/>
            <person name="Montanini B."/>
            <person name="Hainaut M."/>
            <person name="Levati E."/>
            <person name="Barry K.W."/>
            <person name="Belfiori B."/>
            <person name="Cichocki N."/>
            <person name="Clum A."/>
            <person name="Dockter R.B."/>
            <person name="Fauchery L."/>
            <person name="Guy J."/>
            <person name="Iotti M."/>
            <person name="Le Tacon F."/>
            <person name="Lindquist E.A."/>
            <person name="Lipzen A."/>
            <person name="Malagnac F."/>
            <person name="Mello A."/>
            <person name="Molinier V."/>
            <person name="Miyauchi S."/>
            <person name="Poulain J."/>
            <person name="Riccioni C."/>
            <person name="Rubini A."/>
            <person name="Sitrit Y."/>
            <person name="Splivallo R."/>
            <person name="Traeger S."/>
            <person name="Wang M."/>
            <person name="Zifcakova L."/>
            <person name="Wipf D."/>
            <person name="Zambonelli A."/>
            <person name="Paolocci F."/>
            <person name="Nowrousian M."/>
            <person name="Ottonello S."/>
            <person name="Baldrian P."/>
            <person name="Spatafora J.W."/>
            <person name="Henrissat B."/>
            <person name="Nagy L.G."/>
            <person name="Aury J.M."/>
            <person name="Wincker P."/>
            <person name="Grigoriev I.V."/>
            <person name="Bonfante P."/>
            <person name="Martin F.M."/>
        </authorList>
    </citation>
    <scope>NUCLEOTIDE SEQUENCE [LARGE SCALE GENOMIC DNA]</scope>
    <source>
        <strain evidence="6 7">RN42</strain>
    </source>
</reference>
<feature type="region of interest" description="Disordered" evidence="5">
    <location>
        <begin position="1"/>
        <end position="27"/>
    </location>
</feature>